<dbReference type="InterPro" id="IPR058573">
    <property type="entry name" value="DUF6079_5th"/>
</dbReference>
<proteinExistence type="predicted"/>
<dbReference type="EMBL" id="JAAGRR010000028">
    <property type="protein sequence ID" value="NDY41990.1"/>
    <property type="molecule type" value="Genomic_DNA"/>
</dbReference>
<comment type="caution">
    <text evidence="7">The sequence shown here is derived from an EMBL/GenBank/DDBJ whole genome shotgun (WGS) entry which is preliminary data.</text>
</comment>
<gene>
    <name evidence="7" type="ORF">G3N55_03885</name>
</gene>
<evidence type="ECO:0000259" key="1">
    <source>
        <dbReference type="Pfam" id="PF19557"/>
    </source>
</evidence>
<evidence type="ECO:0000259" key="4">
    <source>
        <dbReference type="Pfam" id="PF26385"/>
    </source>
</evidence>
<organism evidence="7 8">
    <name type="scientific">Dissulfurirhabdus thermomarina</name>
    <dbReference type="NCBI Taxonomy" id="1765737"/>
    <lineage>
        <taxon>Bacteria</taxon>
        <taxon>Deltaproteobacteria</taxon>
        <taxon>Dissulfurirhabdaceae</taxon>
        <taxon>Dissulfurirhabdus</taxon>
    </lineage>
</organism>
<feature type="domain" description="DUF6079" evidence="4">
    <location>
        <begin position="741"/>
        <end position="874"/>
    </location>
</feature>
<evidence type="ECO:0000313" key="8">
    <source>
        <dbReference type="Proteomes" id="UP000469346"/>
    </source>
</evidence>
<reference evidence="7 8" key="1">
    <citation type="submission" date="2020-02" db="EMBL/GenBank/DDBJ databases">
        <title>Comparative genomics of sulfur disproportionating microorganisms.</title>
        <authorList>
            <person name="Ward L.M."/>
            <person name="Bertran E."/>
            <person name="Johnston D.T."/>
        </authorList>
    </citation>
    <scope>NUCLEOTIDE SEQUENCE [LARGE SCALE GENOMIC DNA]</scope>
    <source>
        <strain evidence="7 8">DSM 100025</strain>
    </source>
</reference>
<evidence type="ECO:0000259" key="6">
    <source>
        <dbReference type="Pfam" id="PF26388"/>
    </source>
</evidence>
<dbReference type="Pfam" id="PF26387">
    <property type="entry name" value="DUF6079_5th"/>
    <property type="match status" value="1"/>
</dbReference>
<feature type="domain" description="DUF6079" evidence="1">
    <location>
        <begin position="19"/>
        <end position="248"/>
    </location>
</feature>
<dbReference type="Pfam" id="PF26384">
    <property type="entry name" value="DUF6079_3rd"/>
    <property type="match status" value="2"/>
</dbReference>
<feature type="domain" description="DUF6079" evidence="6">
    <location>
        <begin position="1093"/>
        <end position="1204"/>
    </location>
</feature>
<feature type="domain" description="DUF6079" evidence="3">
    <location>
        <begin position="609"/>
        <end position="726"/>
    </location>
</feature>
<keyword evidence="8" id="KW-1185">Reference proteome</keyword>
<keyword evidence="7" id="KW-0067">ATP-binding</keyword>
<feature type="domain" description="DUF6079" evidence="2">
    <location>
        <begin position="264"/>
        <end position="474"/>
    </location>
</feature>
<dbReference type="InterPro" id="IPR058571">
    <property type="entry name" value="DUF6079_3rd"/>
</dbReference>
<dbReference type="RefSeq" id="WP_163298138.1">
    <property type="nucleotide sequence ID" value="NZ_JAAGRR010000028.1"/>
</dbReference>
<evidence type="ECO:0000259" key="2">
    <source>
        <dbReference type="Pfam" id="PF26383"/>
    </source>
</evidence>
<feature type="domain" description="DUF6079" evidence="3">
    <location>
        <begin position="479"/>
        <end position="581"/>
    </location>
</feature>
<dbReference type="Pfam" id="PF26388">
    <property type="entry name" value="DUF6079_6th"/>
    <property type="match status" value="1"/>
</dbReference>
<name>A0A6N9TNJ0_DISTH</name>
<dbReference type="Pfam" id="PF26385">
    <property type="entry name" value="DUF6079_4th"/>
    <property type="match status" value="1"/>
</dbReference>
<dbReference type="Pfam" id="PF26383">
    <property type="entry name" value="DUF6079_2nd"/>
    <property type="match status" value="1"/>
</dbReference>
<evidence type="ECO:0000259" key="3">
    <source>
        <dbReference type="Pfam" id="PF26384"/>
    </source>
</evidence>
<sequence>MRYGDLIQFEPIESVVQLRDADEAASARQLVSTYVISDEMAEKLTGLVIPQLQFDQPVDNKGLLVVGNYGTGKSHLMSVISSIAEHADLLSALGNAQVAQAAERIAGKFKVVRTEIGATTMSLRDILVGELEEHLAAMGVTYTFPDASQVPNNKRAFEEMMAAFHQEYPDHGLLLVVDELLDYLRTRKDQELILDLNFLREVGEVCKDLRFRFMAGVQEAIFDSPRFAFVADSIRRVKDRFEQILIARKDVKFVVAERLLKKTGEQQAKIREYLTPFAKFYGHMNERMDEFVRLFPVHPDYIDTFERVTAVEKREVLKTISLAMKKLLDQEVPEDRPGLIAYDSYWTNLRENPSFRAVPDIKAVIDCSQVLESRVTQAFTRPAYKPMALRIIHALSVHRLTTGDIYAPLGATAEELRDALCLYQPGIEELGGDPADDLLSQVETVLREIHKTVSGQFISSNPDNRQFYLDLKKTDDFDALIEKRAESLDASQLDRYYYEALKRVMECTDQTYVTGYKIWQHELEWLEHKAARQGYLFFGAPNERSTAVPPRDFYLYFIQPFDPPHFKDEKKADEVFFRLKLATTDKHGSTQMEQVNPGSSASIRGSYPGDEFRTALTNYAAALDLAPTSSGHAKATYESKATGFLRDLVGWLQKHMTDAFEVTYQGRTKSVGESLRQASSVLNRLGGDARRWTRDAQTPGEARLNFRDLVNTIAGIVLSAHFQDQAPEYPYFSVLITGQNREQAAQDALRAIAGQNRTKQATAVLDALELLDGERLDPYRSKYATHILNILKKKGHGQVVNRSELIQEVYGVEYFAPDKGYRLEPEWAVVVLAALVYSGDLVLSIPGKKFDATGLPQLAATSIDELAHFKHIERPKDWNLPALKALFELLGLTPGMAQLVTQGKEEPVQQLQKAISEYVERLVRAQQIVREGIVFWGQNLISPRSDVQSPKSGDIGPSTLDQRLSACKEFLESLQAFNSPGKLKNFRYDAQEVKRHEDGLKALSEIESLQELVSDLGPVASYLSTAEAVLPTDHEWVERMKATRDAVLAQVSDPAQRTSSAFRQQTLRKLTDLKKSYVQAYLAMHTRARLGVNEDKRKSALMGDERLKTLSRLSTIDLMPRQHLTDFQNRLAGLKSCFALTEQDLDASPVCPHCGFRPSAEIVRGPKSNVQSYSDLGPGTLDFGLVNAAVVLDQLDDELDKMIEDWTATLITNLEDPTTRGNLDLLKPEPRKLVDAFLKERKLPEELGQDFIHALQEVLSGLVKVAVKTEDLRAALLKGGSPATPAEMKKRFEEYLEELTKGNEQGKVRIVLE</sequence>
<dbReference type="InterPro" id="IPR058574">
    <property type="entry name" value="DUF6079_6th"/>
</dbReference>
<dbReference type="Pfam" id="PF19557">
    <property type="entry name" value="DUF6079_1st"/>
    <property type="match status" value="1"/>
</dbReference>
<protein>
    <submittedName>
        <fullName evidence="7">ATP-binding protein</fullName>
    </submittedName>
</protein>
<dbReference type="InterPro" id="IPR058572">
    <property type="entry name" value="DUF6079_4th"/>
</dbReference>
<feature type="domain" description="DUF6079" evidence="5">
    <location>
        <begin position="879"/>
        <end position="1085"/>
    </location>
</feature>
<dbReference type="GO" id="GO:0005524">
    <property type="term" value="F:ATP binding"/>
    <property type="evidence" value="ECO:0007669"/>
    <property type="project" value="UniProtKB-KW"/>
</dbReference>
<keyword evidence="7" id="KW-0547">Nucleotide-binding</keyword>
<dbReference type="InterPro" id="IPR058569">
    <property type="entry name" value="DUF6079_2nd"/>
</dbReference>
<dbReference type="Proteomes" id="UP000469346">
    <property type="component" value="Unassembled WGS sequence"/>
</dbReference>
<accession>A0A6N9TNJ0</accession>
<dbReference type="InterPro" id="IPR045725">
    <property type="entry name" value="DUF6079_N"/>
</dbReference>
<evidence type="ECO:0000313" key="7">
    <source>
        <dbReference type="EMBL" id="NDY41990.1"/>
    </source>
</evidence>
<evidence type="ECO:0000259" key="5">
    <source>
        <dbReference type="Pfam" id="PF26387"/>
    </source>
</evidence>